<dbReference type="AlphaFoldDB" id="A0A520XGB0"/>
<keyword evidence="1" id="KW-0175">Coiled coil</keyword>
<feature type="coiled-coil region" evidence="1">
    <location>
        <begin position="33"/>
        <end position="64"/>
    </location>
</feature>
<dbReference type="Proteomes" id="UP000322454">
    <property type="component" value="Unassembled WGS sequence"/>
</dbReference>
<organism evidence="2 3">
    <name type="scientific">Candidatus Acidulodesulfobacterium acidiphilum</name>
    <dbReference type="NCBI Taxonomy" id="2597224"/>
    <lineage>
        <taxon>Bacteria</taxon>
        <taxon>Deltaproteobacteria</taxon>
        <taxon>Candidatus Acidulodesulfobacterales</taxon>
        <taxon>Candidatus Acidulodesulfobacterium</taxon>
    </lineage>
</organism>
<dbReference type="EMBL" id="SHMQ01000002">
    <property type="protein sequence ID" value="RZV40242.1"/>
    <property type="molecule type" value="Genomic_DNA"/>
</dbReference>
<protein>
    <submittedName>
        <fullName evidence="2">Uncharacterized protein</fullName>
    </submittedName>
</protein>
<evidence type="ECO:0000256" key="1">
    <source>
        <dbReference type="SAM" id="Coils"/>
    </source>
</evidence>
<proteinExistence type="predicted"/>
<comment type="caution">
    <text evidence="2">The sequence shown here is derived from an EMBL/GenBank/DDBJ whole genome shotgun (WGS) entry which is preliminary data.</text>
</comment>
<evidence type="ECO:0000313" key="2">
    <source>
        <dbReference type="EMBL" id="RZV40242.1"/>
    </source>
</evidence>
<gene>
    <name evidence="2" type="ORF">EVJ48_01750</name>
</gene>
<reference evidence="2 3" key="1">
    <citation type="submission" date="2019-01" db="EMBL/GenBank/DDBJ databases">
        <title>Insights into ecological role of a new deltaproteobacterial order Candidatus Sinidesulfobacterales (Sva0485) by metagenomics and metatranscriptomics.</title>
        <authorList>
            <person name="Tan S."/>
            <person name="Liu J."/>
            <person name="Fang Y."/>
            <person name="Hedlund B."/>
            <person name="Lian Z.-H."/>
            <person name="Huang L.-Y."/>
            <person name="Li J.-T."/>
            <person name="Huang L.-N."/>
            <person name="Li W.-J."/>
            <person name="Jiang H.-C."/>
            <person name="Dong H.-L."/>
            <person name="Shu W.-S."/>
        </authorList>
    </citation>
    <scope>NUCLEOTIDE SEQUENCE [LARGE SCALE GENOMIC DNA]</scope>
    <source>
        <strain evidence="2">AP4</strain>
    </source>
</reference>
<accession>A0A520XGB0</accession>
<sequence>MDTIEKEVLKIAISKSGKEFYNFLNILLKKINNNRLKAVIAIKKEEIKNAKREQQAAIINLELKRTLKEYLRRNEVKEYIRLCGHNTYIEI</sequence>
<evidence type="ECO:0000313" key="3">
    <source>
        <dbReference type="Proteomes" id="UP000322454"/>
    </source>
</evidence>
<name>A0A520XGB0_9DELT</name>